<protein>
    <submittedName>
        <fullName evidence="1">Uncharacterized protein</fullName>
    </submittedName>
</protein>
<organism evidence="1 2">
    <name type="scientific">Eisenbergiella porci</name>
    <dbReference type="NCBI Taxonomy" id="2652274"/>
    <lineage>
        <taxon>Bacteria</taxon>
        <taxon>Bacillati</taxon>
        <taxon>Bacillota</taxon>
        <taxon>Clostridia</taxon>
        <taxon>Lachnospirales</taxon>
        <taxon>Lachnospiraceae</taxon>
        <taxon>Eisenbergiella</taxon>
    </lineage>
</organism>
<dbReference type="EMBL" id="VUMI01000004">
    <property type="protein sequence ID" value="MSS87444.1"/>
    <property type="molecule type" value="Genomic_DNA"/>
</dbReference>
<gene>
    <name evidence="1" type="ORF">FYJ45_03510</name>
</gene>
<accession>A0A6N7WCK9</accession>
<dbReference type="RefSeq" id="WP_154463515.1">
    <property type="nucleotide sequence ID" value="NZ_JAXDZL010000075.1"/>
</dbReference>
<proteinExistence type="predicted"/>
<evidence type="ECO:0000313" key="2">
    <source>
        <dbReference type="Proteomes" id="UP000436047"/>
    </source>
</evidence>
<dbReference type="GeneID" id="86052154"/>
<dbReference type="AlphaFoldDB" id="A0A6N7WCK9"/>
<sequence length="277" mass="32359">MQTFLEKQDAGKLKDEKTMEKTLDAELGRILEKLEGGLAWGGQKEICYYWDSRYDERDDSKDWEDEEDEEEKYTPQEKYDLVLKALKPDGYEKMSLAEFNRKTHAALSEYDEIMDISYLYEMVLMELEEEQSRITNKTDADVKFLQTTVSKSMDEYYAAERSLYARKQIDPEYAVSINASRKEDVYGDEVVVDLAEGYYSFTYHILDADKLTVAERDKFLEDVVSEVQKRVDNAERGQKLDEAFLKKTVDEAGKAAGNAYIEYTGCTIDYMEQYEWD</sequence>
<reference evidence="1 2" key="1">
    <citation type="submission" date="2019-08" db="EMBL/GenBank/DDBJ databases">
        <title>In-depth cultivation of the pig gut microbiome towards novel bacterial diversity and tailored functional studies.</title>
        <authorList>
            <person name="Wylensek D."/>
            <person name="Hitch T.C.A."/>
            <person name="Clavel T."/>
        </authorList>
    </citation>
    <scope>NUCLEOTIDE SEQUENCE [LARGE SCALE GENOMIC DNA]</scope>
    <source>
        <strain evidence="1 2">WCA-389-WT-23B</strain>
    </source>
</reference>
<dbReference type="Proteomes" id="UP000436047">
    <property type="component" value="Unassembled WGS sequence"/>
</dbReference>
<keyword evidence="2" id="KW-1185">Reference proteome</keyword>
<name>A0A6N7WCK9_9FIRM</name>
<comment type="caution">
    <text evidence="1">The sequence shown here is derived from an EMBL/GenBank/DDBJ whole genome shotgun (WGS) entry which is preliminary data.</text>
</comment>
<evidence type="ECO:0000313" key="1">
    <source>
        <dbReference type="EMBL" id="MSS87444.1"/>
    </source>
</evidence>